<evidence type="ECO:0000313" key="1">
    <source>
        <dbReference type="EMBL" id="KAJ7539362.1"/>
    </source>
</evidence>
<dbReference type="Proteomes" id="UP001162992">
    <property type="component" value="Chromosome 11"/>
</dbReference>
<reference evidence="2" key="1">
    <citation type="journal article" date="2024" name="Proc. Natl. Acad. Sci. U.S.A.">
        <title>Extraordinary preservation of gene collinearity over three hundred million years revealed in homosporous lycophytes.</title>
        <authorList>
            <person name="Li C."/>
            <person name="Wickell D."/>
            <person name="Kuo L.Y."/>
            <person name="Chen X."/>
            <person name="Nie B."/>
            <person name="Liao X."/>
            <person name="Peng D."/>
            <person name="Ji J."/>
            <person name="Jenkins J."/>
            <person name="Williams M."/>
            <person name="Shu S."/>
            <person name="Plott C."/>
            <person name="Barry K."/>
            <person name="Rajasekar S."/>
            <person name="Grimwood J."/>
            <person name="Han X."/>
            <person name="Sun S."/>
            <person name="Hou Z."/>
            <person name="He W."/>
            <person name="Dai G."/>
            <person name="Sun C."/>
            <person name="Schmutz J."/>
            <person name="Leebens-Mack J.H."/>
            <person name="Li F.W."/>
            <person name="Wang L."/>
        </authorList>
    </citation>
    <scope>NUCLEOTIDE SEQUENCE [LARGE SCALE GENOMIC DNA]</scope>
    <source>
        <strain evidence="2">cv. PW_Plant_1</strain>
    </source>
</reference>
<evidence type="ECO:0000313" key="2">
    <source>
        <dbReference type="Proteomes" id="UP001162992"/>
    </source>
</evidence>
<organism evidence="1 2">
    <name type="scientific">Diphasiastrum complanatum</name>
    <name type="common">Issler's clubmoss</name>
    <name type="synonym">Lycopodium complanatum</name>
    <dbReference type="NCBI Taxonomy" id="34168"/>
    <lineage>
        <taxon>Eukaryota</taxon>
        <taxon>Viridiplantae</taxon>
        <taxon>Streptophyta</taxon>
        <taxon>Embryophyta</taxon>
        <taxon>Tracheophyta</taxon>
        <taxon>Lycopodiopsida</taxon>
        <taxon>Lycopodiales</taxon>
        <taxon>Lycopodiaceae</taxon>
        <taxon>Lycopodioideae</taxon>
        <taxon>Diphasiastrum</taxon>
    </lineage>
</organism>
<keyword evidence="2" id="KW-1185">Reference proteome</keyword>
<comment type="caution">
    <text evidence="1">The sequence shown here is derived from an EMBL/GenBank/DDBJ whole genome shotgun (WGS) entry which is preliminary data.</text>
</comment>
<sequence length="552" mass="62268">MAAVAACLVLLLALGSGCACSKLPFRSEDVLPALPHHVSWPVLNTLHNAVDLLPQFVAAVSPTSNVSTWKGACFYETQAWLEITETSGNATGGGVLYIETNERDHLYLPTPLDADLELWDQQVNTYRFCACVSLTSNGHSWTCMDLYVFATPFRVSWDFYFIARKHTLTIDKWQEGELEYVKERGFSIFLMKAGMLGTLTALWDVLPIFSNTGWGQSSNIDFLQRHMGATFTKRAPPYASNFSIEDIHSGDFLVLSKIRGRWGGFETLEKWVTGAYAGHTAVCLRDEKGKLWVGESGHENAKGEEIIVLISWEDWWSAQLQDAANPQVALLPLHPKLRAKFNQTAALIYARERDGKPYGYHNMIFSWIDTPIANYPPPLDANLVASVITVWTRLQPAYAANMWNEALNKRLGTKGLDLPSIIWEGEQRGIPFDQLLTIPEQDDWVYSDGKSTSCVAFVLGMYKEAGLFGELADAIQVTEFTIRDAYMLKFFEDNQSRLPSWCNANDNPPFPYCQLLGDYRLELPDYNTLEPYAHMDERCPSLPPNYYRPDNC</sequence>
<dbReference type="EMBL" id="CM055102">
    <property type="protein sequence ID" value="KAJ7539362.1"/>
    <property type="molecule type" value="Genomic_DNA"/>
</dbReference>
<name>A0ACC2CBQ0_DIPCM</name>
<protein>
    <submittedName>
        <fullName evidence="1">Uncharacterized protein</fullName>
    </submittedName>
</protein>
<proteinExistence type="predicted"/>
<accession>A0ACC2CBQ0</accession>
<gene>
    <name evidence="1" type="ORF">O6H91_11G089000</name>
</gene>